<dbReference type="RefSeq" id="WP_136410457.1">
    <property type="nucleotide sequence ID" value="NZ_CP039393.1"/>
</dbReference>
<reference evidence="1 2" key="1">
    <citation type="submission" date="2019-02" db="EMBL/GenBank/DDBJ databases">
        <title>Isolation and identification of novel species under the genus Muribaculum.</title>
        <authorList>
            <person name="Miyake S."/>
            <person name="Ding Y."/>
            <person name="Low A."/>
            <person name="Soh M."/>
            <person name="Seedorf H."/>
        </authorList>
    </citation>
    <scope>NUCLEOTIDE SEQUENCE [LARGE SCALE GENOMIC DNA]</scope>
    <source>
        <strain evidence="1 2">TLL-A4</strain>
    </source>
</reference>
<dbReference type="EMBL" id="CP039393">
    <property type="protein sequence ID" value="QCD35827.1"/>
    <property type="molecule type" value="Genomic_DNA"/>
</dbReference>
<name>A0A4V1D1N5_9BACT</name>
<sequence length="163" mass="18571">MDEKSERVTQNIAVLTEMGCRFSLMPMSENMLSHSIADANSSLRDLLVEGCIHDYAKQEFGPEYKIQIPTIYLAYKSLDDGLSTLYRANKRGDCRIWFGPFARKYASPNDKLAIFASDNKLYLLNISQYSIKRALNSDFGNPIKDFLSNKNDYSDHNGSSYIQ</sequence>
<protein>
    <submittedName>
        <fullName evidence="1">Uncharacterized protein</fullName>
    </submittedName>
</protein>
<dbReference type="KEGG" id="mgod:E7746_08005"/>
<gene>
    <name evidence="1" type="ORF">E7746_08005</name>
</gene>
<evidence type="ECO:0000313" key="1">
    <source>
        <dbReference type="EMBL" id="QCD35827.1"/>
    </source>
</evidence>
<evidence type="ECO:0000313" key="2">
    <source>
        <dbReference type="Proteomes" id="UP000297031"/>
    </source>
</evidence>
<keyword evidence="2" id="KW-1185">Reference proteome</keyword>
<proteinExistence type="predicted"/>
<dbReference type="AlphaFoldDB" id="A0A4V1D1N5"/>
<accession>A0A4V1D1N5</accession>
<dbReference type="OrthoDB" id="9204522at2"/>
<organism evidence="1 2">
    <name type="scientific">Muribaculum gordoncarteri</name>
    <dbReference type="NCBI Taxonomy" id="2530390"/>
    <lineage>
        <taxon>Bacteria</taxon>
        <taxon>Pseudomonadati</taxon>
        <taxon>Bacteroidota</taxon>
        <taxon>Bacteroidia</taxon>
        <taxon>Bacteroidales</taxon>
        <taxon>Muribaculaceae</taxon>
        <taxon>Muribaculum</taxon>
    </lineage>
</organism>
<dbReference type="Proteomes" id="UP000297031">
    <property type="component" value="Chromosome"/>
</dbReference>